<protein>
    <submittedName>
        <fullName evidence="2">Uncharacterized protein</fullName>
    </submittedName>
</protein>
<organism evidence="2 3">
    <name type="scientific">Algibacter agarivorans</name>
    <dbReference type="NCBI Taxonomy" id="1109741"/>
    <lineage>
        <taxon>Bacteria</taxon>
        <taxon>Pseudomonadati</taxon>
        <taxon>Bacteroidota</taxon>
        <taxon>Flavobacteriia</taxon>
        <taxon>Flavobacteriales</taxon>
        <taxon>Flavobacteriaceae</taxon>
        <taxon>Algibacter</taxon>
    </lineage>
</organism>
<keyword evidence="3" id="KW-1185">Reference proteome</keyword>
<accession>A0ABP9GK28</accession>
<sequence length="146" mass="17877">MRKWYKEYQSSFNYKNKPMKTEVIYNSSLHFEHKQWRSELAFWEDELKSFNKRLSELVMQWTDKNVLVQLEHFQNQFTLHGTVIDKLQDDIALHEINMSDHSKKGEDVLNQSFVKKHMAFRNRMETQRQIYADLKKAFFRFLSKHI</sequence>
<reference evidence="3" key="1">
    <citation type="journal article" date="2019" name="Int. J. Syst. Evol. Microbiol.">
        <title>The Global Catalogue of Microorganisms (GCM) 10K type strain sequencing project: providing services to taxonomists for standard genome sequencing and annotation.</title>
        <authorList>
            <consortium name="The Broad Institute Genomics Platform"/>
            <consortium name="The Broad Institute Genome Sequencing Center for Infectious Disease"/>
            <person name="Wu L."/>
            <person name="Ma J."/>
        </authorList>
    </citation>
    <scope>NUCLEOTIDE SEQUENCE [LARGE SCALE GENOMIC DNA]</scope>
    <source>
        <strain evidence="3">JCM 18285</strain>
    </source>
</reference>
<name>A0ABP9GK28_9FLAO</name>
<evidence type="ECO:0000256" key="1">
    <source>
        <dbReference type="SAM" id="Coils"/>
    </source>
</evidence>
<proteinExistence type="predicted"/>
<feature type="coiled-coil region" evidence="1">
    <location>
        <begin position="33"/>
        <end position="60"/>
    </location>
</feature>
<dbReference type="Proteomes" id="UP001501302">
    <property type="component" value="Unassembled WGS sequence"/>
</dbReference>
<keyword evidence="1" id="KW-0175">Coiled coil</keyword>
<comment type="caution">
    <text evidence="2">The sequence shown here is derived from an EMBL/GenBank/DDBJ whole genome shotgun (WGS) entry which is preliminary data.</text>
</comment>
<evidence type="ECO:0000313" key="3">
    <source>
        <dbReference type="Proteomes" id="UP001501302"/>
    </source>
</evidence>
<gene>
    <name evidence="2" type="ORF">GCM10023314_19360</name>
</gene>
<dbReference type="EMBL" id="BAABJJ010000029">
    <property type="protein sequence ID" value="GAA4946195.1"/>
    <property type="molecule type" value="Genomic_DNA"/>
</dbReference>
<evidence type="ECO:0000313" key="2">
    <source>
        <dbReference type="EMBL" id="GAA4946195.1"/>
    </source>
</evidence>